<dbReference type="OrthoDB" id="3249523at2759"/>
<sequence>MFHCDRYLLYCRGDKAVVLTTLGCDTDNSTSVETLKARQSTTDPTDVCNEFCTISCGVNGDLPPTTDDCAVIVDAITVLNGAISPTFIVESNHEQQLVYGTCAFFFLNYTPDTLEYCWLSLSEIASEVASACLPPTQPVHSLGYCAPSDGAWSAGVTHS</sequence>
<evidence type="ECO:0000313" key="2">
    <source>
        <dbReference type="Proteomes" id="UP000092993"/>
    </source>
</evidence>
<proteinExistence type="predicted"/>
<dbReference type="Proteomes" id="UP000092993">
    <property type="component" value="Unassembled WGS sequence"/>
</dbReference>
<reference evidence="1 2" key="1">
    <citation type="submission" date="2016-03" db="EMBL/GenBank/DDBJ databases">
        <title>Whole genome sequencing of Grifola frondosa 9006-11.</title>
        <authorList>
            <person name="Min B."/>
            <person name="Park H."/>
            <person name="Kim J.-G."/>
            <person name="Cho H."/>
            <person name="Oh Y.-L."/>
            <person name="Kong W.-S."/>
            <person name="Choi I.-G."/>
        </authorList>
    </citation>
    <scope>NUCLEOTIDE SEQUENCE [LARGE SCALE GENOMIC DNA]</scope>
    <source>
        <strain evidence="1 2">9006-11</strain>
    </source>
</reference>
<evidence type="ECO:0000313" key="1">
    <source>
        <dbReference type="EMBL" id="OBZ76671.1"/>
    </source>
</evidence>
<name>A0A1C7MI91_GRIFR</name>
<accession>A0A1C7MI91</accession>
<protein>
    <submittedName>
        <fullName evidence="1">Uncharacterized protein</fullName>
    </submittedName>
</protein>
<dbReference type="STRING" id="5627.A0A1C7MI91"/>
<comment type="caution">
    <text evidence="1">The sequence shown here is derived from an EMBL/GenBank/DDBJ whole genome shotgun (WGS) entry which is preliminary data.</text>
</comment>
<gene>
    <name evidence="1" type="ORF">A0H81_03247</name>
</gene>
<dbReference type="EMBL" id="LUGG01000003">
    <property type="protein sequence ID" value="OBZ76671.1"/>
    <property type="molecule type" value="Genomic_DNA"/>
</dbReference>
<dbReference type="OMA" id="LARSDCY"/>
<organism evidence="1 2">
    <name type="scientific">Grifola frondosa</name>
    <name type="common">Maitake</name>
    <name type="synonym">Polyporus frondosus</name>
    <dbReference type="NCBI Taxonomy" id="5627"/>
    <lineage>
        <taxon>Eukaryota</taxon>
        <taxon>Fungi</taxon>
        <taxon>Dikarya</taxon>
        <taxon>Basidiomycota</taxon>
        <taxon>Agaricomycotina</taxon>
        <taxon>Agaricomycetes</taxon>
        <taxon>Polyporales</taxon>
        <taxon>Grifolaceae</taxon>
        <taxon>Grifola</taxon>
    </lineage>
</organism>
<keyword evidence="2" id="KW-1185">Reference proteome</keyword>
<dbReference type="AlphaFoldDB" id="A0A1C7MI91"/>